<dbReference type="Proteomes" id="UP000183987">
    <property type="component" value="Unassembled WGS sequence"/>
</dbReference>
<reference evidence="3" key="1">
    <citation type="submission" date="2016-11" db="EMBL/GenBank/DDBJ databases">
        <authorList>
            <person name="Varghese N."/>
            <person name="Submissions S."/>
        </authorList>
    </citation>
    <scope>NUCLEOTIDE SEQUENCE [LARGE SCALE GENOMIC DNA]</scope>
    <source>
        <strain evidence="3">DSM 29326</strain>
    </source>
</reference>
<dbReference type="AlphaFoldDB" id="A0A1M4TCY0"/>
<evidence type="ECO:0008006" key="4">
    <source>
        <dbReference type="Google" id="ProtNLM"/>
    </source>
</evidence>
<name>A0A1M4TCY0_LOKAT</name>
<dbReference type="PANTHER" id="PTHR38588">
    <property type="entry name" value="BLL0334 PROTEIN"/>
    <property type="match status" value="1"/>
</dbReference>
<dbReference type="InterPro" id="IPR010419">
    <property type="entry name" value="CO_DH_gsu"/>
</dbReference>
<evidence type="ECO:0000313" key="3">
    <source>
        <dbReference type="Proteomes" id="UP000183987"/>
    </source>
</evidence>
<accession>A0A1M4TCY0</accession>
<dbReference type="EMBL" id="FQUE01000001">
    <property type="protein sequence ID" value="SHE42362.1"/>
    <property type="molecule type" value="Genomic_DNA"/>
</dbReference>
<dbReference type="Pfam" id="PF06240">
    <property type="entry name" value="COXG"/>
    <property type="match status" value="1"/>
</dbReference>
<dbReference type="STRING" id="366533.SAMN05444339_101331"/>
<evidence type="ECO:0000313" key="2">
    <source>
        <dbReference type="EMBL" id="SHE42362.1"/>
    </source>
</evidence>
<dbReference type="Gene3D" id="3.30.530.20">
    <property type="match status" value="1"/>
</dbReference>
<dbReference type="CDD" id="cd05018">
    <property type="entry name" value="CoxG"/>
    <property type="match status" value="1"/>
</dbReference>
<protein>
    <recommendedName>
        <fullName evidence="4">Carbon monoxide dehydrogenase subunit G</fullName>
    </recommendedName>
</protein>
<feature type="region of interest" description="Disordered" evidence="1">
    <location>
        <begin position="147"/>
        <end position="174"/>
    </location>
</feature>
<sequence>MELKDERAIDAPPEAVWAALLDADVLRQCVPGCTEMSGNPEDGFEAVVVQKVGPVKATFKGEVTLTDMTPPHSLTITGAGKGGPAGFASGGADVVLTPQGDGTLLSYDVNAKVGGKMAQLGSRVIDGFARKMADQFFDDFKRVVEGGEAGDAPAPDAPAEEKKGWVKRLIGSKE</sequence>
<dbReference type="PANTHER" id="PTHR38588:SF1">
    <property type="entry name" value="BLL0334 PROTEIN"/>
    <property type="match status" value="1"/>
</dbReference>
<dbReference type="InterPro" id="IPR023393">
    <property type="entry name" value="START-like_dom_sf"/>
</dbReference>
<organism evidence="2 3">
    <name type="scientific">Loktanella atrilutea</name>
    <dbReference type="NCBI Taxonomy" id="366533"/>
    <lineage>
        <taxon>Bacteria</taxon>
        <taxon>Pseudomonadati</taxon>
        <taxon>Pseudomonadota</taxon>
        <taxon>Alphaproteobacteria</taxon>
        <taxon>Rhodobacterales</taxon>
        <taxon>Roseobacteraceae</taxon>
        <taxon>Loktanella</taxon>
    </lineage>
</organism>
<dbReference type="RefSeq" id="WP_072855455.1">
    <property type="nucleotide sequence ID" value="NZ_FQUE01000001.1"/>
</dbReference>
<dbReference type="OrthoDB" id="9787428at2"/>
<gene>
    <name evidence="2" type="ORF">SAMN05444339_101331</name>
</gene>
<evidence type="ECO:0000256" key="1">
    <source>
        <dbReference type="SAM" id="MobiDB-lite"/>
    </source>
</evidence>
<proteinExistence type="predicted"/>
<dbReference type="SUPFAM" id="SSF55961">
    <property type="entry name" value="Bet v1-like"/>
    <property type="match status" value="1"/>
</dbReference>
<keyword evidence="3" id="KW-1185">Reference proteome</keyword>